<dbReference type="Pfam" id="PF04561">
    <property type="entry name" value="RNA_pol_Rpb2_2"/>
    <property type="match status" value="1"/>
</dbReference>
<dbReference type="Gene3D" id="3.90.1110.10">
    <property type="entry name" value="RNA polymerase Rpb2, domain 2"/>
    <property type="match status" value="1"/>
</dbReference>
<feature type="domain" description="RNA polymerase Rpb2" evidence="7">
    <location>
        <begin position="167"/>
        <end position="282"/>
    </location>
</feature>
<dbReference type="InterPro" id="IPR015712">
    <property type="entry name" value="DNA-dir_RNA_pol_su2"/>
</dbReference>
<dbReference type="EMBL" id="CATOUU010000367">
    <property type="protein sequence ID" value="CAI9926250.1"/>
    <property type="molecule type" value="Genomic_DNA"/>
</dbReference>
<dbReference type="EMBL" id="CAXDID020000082">
    <property type="protein sequence ID" value="CAL6019033.1"/>
    <property type="molecule type" value="Genomic_DNA"/>
</dbReference>
<reference evidence="10 11" key="2">
    <citation type="submission" date="2024-07" db="EMBL/GenBank/DDBJ databases">
        <authorList>
            <person name="Akdeniz Z."/>
        </authorList>
    </citation>
    <scope>NUCLEOTIDE SEQUENCE [LARGE SCALE GENOMIC DNA]</scope>
</reference>
<dbReference type="AlphaFoldDB" id="A0AA86NWA4"/>
<protein>
    <recommendedName>
        <fullName evidence="2">DNA-directed RNA polymerase</fullName>
        <ecNumber evidence="2">2.7.7.6</ecNumber>
    </recommendedName>
</protein>
<keyword evidence="11" id="KW-1185">Reference proteome</keyword>
<evidence type="ECO:0000256" key="6">
    <source>
        <dbReference type="ARBA" id="ARBA00023163"/>
    </source>
</evidence>
<evidence type="ECO:0000313" key="9">
    <source>
        <dbReference type="EMBL" id="CAI9926250.1"/>
    </source>
</evidence>
<proteinExistence type="inferred from homology"/>
<dbReference type="GO" id="GO:0006351">
    <property type="term" value="P:DNA-templated transcription"/>
    <property type="evidence" value="ECO:0007669"/>
    <property type="project" value="InterPro"/>
</dbReference>
<dbReference type="GO" id="GO:0003899">
    <property type="term" value="F:DNA-directed RNA polymerase activity"/>
    <property type="evidence" value="ECO:0007669"/>
    <property type="project" value="UniProtKB-EC"/>
</dbReference>
<dbReference type="SUPFAM" id="SSF64484">
    <property type="entry name" value="beta and beta-prime subunits of DNA dependent RNA-polymerase"/>
    <property type="match status" value="1"/>
</dbReference>
<evidence type="ECO:0000256" key="5">
    <source>
        <dbReference type="ARBA" id="ARBA00022695"/>
    </source>
</evidence>
<keyword evidence="3 9" id="KW-0240">DNA-directed RNA polymerase</keyword>
<evidence type="ECO:0000256" key="3">
    <source>
        <dbReference type="ARBA" id="ARBA00022478"/>
    </source>
</evidence>
<dbReference type="GO" id="GO:0003677">
    <property type="term" value="F:DNA binding"/>
    <property type="evidence" value="ECO:0007669"/>
    <property type="project" value="InterPro"/>
</dbReference>
<dbReference type="InterPro" id="IPR037034">
    <property type="entry name" value="RNA_pol_Rpb2_2_sf"/>
</dbReference>
<dbReference type="Proteomes" id="UP001642409">
    <property type="component" value="Unassembled WGS sequence"/>
</dbReference>
<dbReference type="GO" id="GO:0000428">
    <property type="term" value="C:DNA-directed RNA polymerase complex"/>
    <property type="evidence" value="ECO:0007669"/>
    <property type="project" value="UniProtKB-KW"/>
</dbReference>
<accession>A0AA86NWA4</accession>
<dbReference type="InterPro" id="IPR007644">
    <property type="entry name" value="RNA_pol_bsu_protrusion"/>
</dbReference>
<evidence type="ECO:0000256" key="2">
    <source>
        <dbReference type="ARBA" id="ARBA00012418"/>
    </source>
</evidence>
<evidence type="ECO:0000256" key="4">
    <source>
        <dbReference type="ARBA" id="ARBA00022679"/>
    </source>
</evidence>
<evidence type="ECO:0000256" key="1">
    <source>
        <dbReference type="ARBA" id="ARBA00006835"/>
    </source>
</evidence>
<keyword evidence="5" id="KW-0548">Nucleotidyltransferase</keyword>
<evidence type="ECO:0000259" key="8">
    <source>
        <dbReference type="Pfam" id="PF04563"/>
    </source>
</evidence>
<evidence type="ECO:0000259" key="7">
    <source>
        <dbReference type="Pfam" id="PF04561"/>
    </source>
</evidence>
<feature type="domain" description="RNA polymerase beta subunit protrusion" evidence="8">
    <location>
        <begin position="20"/>
        <end position="288"/>
    </location>
</feature>
<keyword evidence="6" id="KW-0804">Transcription</keyword>
<dbReference type="EC" id="2.7.7.6" evidence="2"/>
<organism evidence="9">
    <name type="scientific">Hexamita inflata</name>
    <dbReference type="NCBI Taxonomy" id="28002"/>
    <lineage>
        <taxon>Eukaryota</taxon>
        <taxon>Metamonada</taxon>
        <taxon>Diplomonadida</taxon>
        <taxon>Hexamitidae</taxon>
        <taxon>Hexamitinae</taxon>
        <taxon>Hexamita</taxon>
    </lineage>
</organism>
<comment type="caution">
    <text evidence="9">The sequence shown here is derived from an EMBL/GenBank/DDBJ whole genome shotgun (WGS) entry which is preliminary data.</text>
</comment>
<gene>
    <name evidence="9" type="ORF">HINF_LOCUS13895</name>
    <name evidence="10" type="ORF">HINF_LOCUS26752</name>
</gene>
<dbReference type="Pfam" id="PF04563">
    <property type="entry name" value="RNA_pol_Rpb2_1"/>
    <property type="match status" value="1"/>
</dbReference>
<comment type="similarity">
    <text evidence="1">Belongs to the RNA polymerase beta chain family.</text>
</comment>
<sequence length="416" mass="47907">MSTIPDQWKLVTEYVNQRGIVSHHLQSFNSFVDNTVKEIVRANCEVRSSQNPNFFLRFDSVDVKRPCVLNEGARELTPQECRLRKISYSAPIMAKIQLRVSKDDPIQRAEVRIGNLPIMLRSNRCVLNGLTEMQQVQLDEDYYDPGGYFIVNGTEKVVLMVEQTTANRIIIVKNEEQIEATVTSDTHERKSRCQVILKNKKLYLLHNTFGKNWINVVVLYKAMGITSDQQILQYIGNNGIYQEYLTQTIYEANELNIFTQKQALAYLSKQFAPRSFKLKKSLMQEALDCLATVILCHIPVIVKAEAPSKTNIEEKQVEAENQQQPKVQQPQTVYNFKQKVIFLSEMIRRVILTQSGLQPILDELHSLSVKQGFIYRHITRFGLTELLFKLFPPQNGKCLNKQQVNMMTLNNSSLSK</sequence>
<evidence type="ECO:0000313" key="11">
    <source>
        <dbReference type="Proteomes" id="UP001642409"/>
    </source>
</evidence>
<evidence type="ECO:0000313" key="10">
    <source>
        <dbReference type="EMBL" id="CAL6019033.1"/>
    </source>
</evidence>
<dbReference type="GO" id="GO:0032549">
    <property type="term" value="F:ribonucleoside binding"/>
    <property type="evidence" value="ECO:0007669"/>
    <property type="project" value="InterPro"/>
</dbReference>
<dbReference type="InterPro" id="IPR007642">
    <property type="entry name" value="RNA_pol_Rpb2_2"/>
</dbReference>
<dbReference type="PANTHER" id="PTHR20856">
    <property type="entry name" value="DNA-DIRECTED RNA POLYMERASE I SUBUNIT 2"/>
    <property type="match status" value="1"/>
</dbReference>
<keyword evidence="4" id="KW-0808">Transferase</keyword>
<name>A0AA86NWA4_9EUKA</name>
<reference evidence="9" key="1">
    <citation type="submission" date="2023-06" db="EMBL/GenBank/DDBJ databases">
        <authorList>
            <person name="Kurt Z."/>
        </authorList>
    </citation>
    <scope>NUCLEOTIDE SEQUENCE</scope>
</reference>